<dbReference type="Proteomes" id="UP001497392">
    <property type="component" value="Unassembled WGS sequence"/>
</dbReference>
<dbReference type="EMBL" id="CAXHTA020000015">
    <property type="protein sequence ID" value="CAL5226130.1"/>
    <property type="molecule type" value="Genomic_DNA"/>
</dbReference>
<dbReference type="InterPro" id="IPR036691">
    <property type="entry name" value="Endo/exonu/phosph_ase_sf"/>
</dbReference>
<evidence type="ECO:0000313" key="1">
    <source>
        <dbReference type="EMBL" id="CAL5226130.1"/>
    </source>
</evidence>
<name>A0ABP1G1N9_9CHLO</name>
<dbReference type="SUPFAM" id="SSF56219">
    <property type="entry name" value="DNase I-like"/>
    <property type="match status" value="1"/>
</dbReference>
<gene>
    <name evidence="1" type="primary">g8948</name>
    <name evidence="1" type="ORF">VP750_LOCUS8036</name>
</gene>
<accession>A0ABP1G1N9</accession>
<sequence>MDKWDIVYLQGTHHNGNGTKPSYAALFEDCEYKCFWGSGSTSSSGGVVIFISNRAMNCGLKIDGAWQQDAMTDGNASMGRLLCLRATIFDEPHALGNLHIPCTGKAADRRVFIADLKAALQRYAGRHLVIGWNFNGVLDEFDILPLSGPNDVRIREHTKGTDELDSVWAADIWRYVVGHSPTFKHMYKRDRHGGSRVDTFALTPEVTDLVIPNCMEHLLGYPGLYLGVSFSMIGCSTIPSGRSLQPMQSKSCKSADALTPLSVAFSMQHLLTV</sequence>
<protein>
    <submittedName>
        <fullName evidence="1">G8948 protein</fullName>
    </submittedName>
</protein>
<dbReference type="Gene3D" id="3.60.10.10">
    <property type="entry name" value="Endonuclease/exonuclease/phosphatase"/>
    <property type="match status" value="1"/>
</dbReference>
<organism evidence="1 2">
    <name type="scientific">Coccomyxa viridis</name>
    <dbReference type="NCBI Taxonomy" id="1274662"/>
    <lineage>
        <taxon>Eukaryota</taxon>
        <taxon>Viridiplantae</taxon>
        <taxon>Chlorophyta</taxon>
        <taxon>core chlorophytes</taxon>
        <taxon>Trebouxiophyceae</taxon>
        <taxon>Trebouxiophyceae incertae sedis</taxon>
        <taxon>Coccomyxaceae</taxon>
        <taxon>Coccomyxa</taxon>
    </lineage>
</organism>
<evidence type="ECO:0000313" key="2">
    <source>
        <dbReference type="Proteomes" id="UP001497392"/>
    </source>
</evidence>
<proteinExistence type="predicted"/>
<reference evidence="1 2" key="1">
    <citation type="submission" date="2024-06" db="EMBL/GenBank/DDBJ databases">
        <authorList>
            <person name="Kraege A."/>
            <person name="Thomma B."/>
        </authorList>
    </citation>
    <scope>NUCLEOTIDE SEQUENCE [LARGE SCALE GENOMIC DNA]</scope>
</reference>
<keyword evidence="2" id="KW-1185">Reference proteome</keyword>
<comment type="caution">
    <text evidence="1">The sequence shown here is derived from an EMBL/GenBank/DDBJ whole genome shotgun (WGS) entry which is preliminary data.</text>
</comment>